<dbReference type="AlphaFoldDB" id="A0A8K0D690"/>
<dbReference type="PROSITE" id="PS50263">
    <property type="entry name" value="CN_HYDROLASE"/>
    <property type="match status" value="1"/>
</dbReference>
<dbReference type="EMBL" id="VTPC01004572">
    <property type="protein sequence ID" value="KAF2896992.1"/>
    <property type="molecule type" value="Genomic_DNA"/>
</dbReference>
<dbReference type="SUPFAM" id="SSF52402">
    <property type="entry name" value="Adenine nucleotide alpha hydrolases-like"/>
    <property type="match status" value="1"/>
</dbReference>
<dbReference type="Pfam" id="PF00795">
    <property type="entry name" value="CN_hydrolase"/>
    <property type="match status" value="1"/>
</dbReference>
<accession>A0A8K0D690</accession>
<keyword evidence="6 11" id="KW-0547">Nucleotide-binding</keyword>
<sequence>MGRKVIIAVATLNQWALDFDGNRERILESILEAKEYGAAFRTGPELEICGYSCEDHFYESDTFLHSWEVLLELLVAPLCKDILIDVGMPIMHKNVAYNCRVVFLNQKILLIRPKLYMCDDGNYRESRWFSGWRKLRQTEDYHLPRMIASVTGQNVVPFGDAVISTKDTCIGFEVCEELWNPESSHIAMGLDGVEIFCNASGSYTELRKAYIVADLVKNATYKSGGCYIFSNLRGCDGQRIYFNGASCIALNGNILNYSKQFALQEVEVITATIDLEDIRAYRNSLRSRSHLASEKPCYPRIITDFSLSPEHDTTLPIATPIEWKYLRPEEEIAQGPACWLWDYLRRSGQGGFFLPLSGGVDSSSTALIVYSMCHMVINSIHQGDEKVLSDIRKILADPDYIPTQPSELCNRLLVTCYMGTENSSKETKQRAATLAAQIGSYHMYIAIDRAVSATLEIFSTVTGLFPKYATKGGCARQNLALQNIQARLRMVLSYLFAQLMLWVRGRPGGLLVLGSANVDEALRGYMTKYDCSSADINPIGGISKTDLRLFLNYVKEKFNIPIIGEIVSALPTAELEPLCDGQIAQTDEEDMGMTYAELSAFGKLRKQEKCGPFSMYCKLVQTWSNSYSPKEVAEKVKHFFRCYAINRHKMTVLTPAYHTEGYSPDDNRYDHRPFLYRANWSWQFRAIDKQVEYQLSVQQAATSRINKNCNRKLDSVSRTRTGIHV</sequence>
<dbReference type="NCBIfam" id="TIGR00552">
    <property type="entry name" value="nadE"/>
    <property type="match status" value="1"/>
</dbReference>
<dbReference type="GO" id="GO:0005524">
    <property type="term" value="F:ATP binding"/>
    <property type="evidence" value="ECO:0007669"/>
    <property type="project" value="UniProtKB-UniRule"/>
</dbReference>
<dbReference type="PANTHER" id="PTHR23090:SF9">
    <property type="entry name" value="GLUTAMINE-DEPENDENT NAD(+) SYNTHETASE"/>
    <property type="match status" value="1"/>
</dbReference>
<dbReference type="FunFam" id="3.40.50.620:FF:000036">
    <property type="entry name" value="Glutamine-dependent NAD(+) synthetase"/>
    <property type="match status" value="1"/>
</dbReference>
<keyword evidence="8 11" id="KW-0520">NAD</keyword>
<evidence type="ECO:0000256" key="6">
    <source>
        <dbReference type="ARBA" id="ARBA00022741"/>
    </source>
</evidence>
<gene>
    <name evidence="13" type="ORF">ILUMI_09183</name>
</gene>
<dbReference type="CDD" id="cd00553">
    <property type="entry name" value="NAD_synthase"/>
    <property type="match status" value="1"/>
</dbReference>
<evidence type="ECO:0000256" key="10">
    <source>
        <dbReference type="ARBA" id="ARBA00052340"/>
    </source>
</evidence>
<dbReference type="Gene3D" id="3.40.50.620">
    <property type="entry name" value="HUPs"/>
    <property type="match status" value="1"/>
</dbReference>
<dbReference type="InterPro" id="IPR036526">
    <property type="entry name" value="C-N_Hydrolase_sf"/>
</dbReference>
<dbReference type="InterPro" id="IPR022310">
    <property type="entry name" value="NAD/GMP_synthase"/>
</dbReference>
<dbReference type="Pfam" id="PF02540">
    <property type="entry name" value="NAD_synthase"/>
    <property type="match status" value="1"/>
</dbReference>
<evidence type="ECO:0000256" key="4">
    <source>
        <dbReference type="ARBA" id="ARBA00017309"/>
    </source>
</evidence>
<proteinExistence type="inferred from homology"/>
<keyword evidence="7 11" id="KW-0067">ATP-binding</keyword>
<dbReference type="UniPathway" id="UPA00253">
    <property type="reaction ID" value="UER00334"/>
</dbReference>
<dbReference type="InterPro" id="IPR014445">
    <property type="entry name" value="Gln-dep_NAD_synthase"/>
</dbReference>
<dbReference type="HAMAP" id="MF_02090">
    <property type="entry name" value="NadE_glutamine_dep"/>
    <property type="match status" value="1"/>
</dbReference>
<evidence type="ECO:0000256" key="1">
    <source>
        <dbReference type="ARBA" id="ARBA00005188"/>
    </source>
</evidence>
<feature type="domain" description="CN hydrolase" evidence="12">
    <location>
        <begin position="5"/>
        <end position="275"/>
    </location>
</feature>
<dbReference type="PIRSF" id="PIRSF006630">
    <property type="entry name" value="NADS_GAT"/>
    <property type="match status" value="1"/>
</dbReference>
<evidence type="ECO:0000313" key="13">
    <source>
        <dbReference type="EMBL" id="KAF2896992.1"/>
    </source>
</evidence>
<dbReference type="Gene3D" id="3.60.110.10">
    <property type="entry name" value="Carbon-nitrogen hydrolase"/>
    <property type="match status" value="1"/>
</dbReference>
<dbReference type="CDD" id="cd07570">
    <property type="entry name" value="GAT_Gln-NAD-synth"/>
    <property type="match status" value="1"/>
</dbReference>
<dbReference type="SUPFAM" id="SSF56317">
    <property type="entry name" value="Carbon-nitrogen hydrolase"/>
    <property type="match status" value="1"/>
</dbReference>
<protein>
    <recommendedName>
        <fullName evidence="4 11">Glutamine-dependent NAD(+) synthetase</fullName>
        <ecNumber evidence="3 11">6.3.5.1</ecNumber>
    </recommendedName>
    <alternativeName>
        <fullName evidence="9 11">NAD(+) synthase [glutamine-hydrolyzing]</fullName>
    </alternativeName>
</protein>
<evidence type="ECO:0000259" key="12">
    <source>
        <dbReference type="PROSITE" id="PS50263"/>
    </source>
</evidence>
<evidence type="ECO:0000256" key="5">
    <source>
        <dbReference type="ARBA" id="ARBA00022598"/>
    </source>
</evidence>
<dbReference type="GO" id="GO:0009435">
    <property type="term" value="P:NAD+ biosynthetic process"/>
    <property type="evidence" value="ECO:0007669"/>
    <property type="project" value="UniProtKB-UniRule"/>
</dbReference>
<dbReference type="GO" id="GO:0004359">
    <property type="term" value="F:glutaminase activity"/>
    <property type="evidence" value="ECO:0007669"/>
    <property type="project" value="InterPro"/>
</dbReference>
<evidence type="ECO:0000256" key="2">
    <source>
        <dbReference type="ARBA" id="ARBA00007145"/>
    </source>
</evidence>
<dbReference type="FunFam" id="3.60.110.10:FF:000003">
    <property type="entry name" value="Glutamine-dependent NAD(+) synthetase"/>
    <property type="match status" value="1"/>
</dbReference>
<name>A0A8K0D690_IGNLU</name>
<comment type="catalytic activity">
    <reaction evidence="10 11">
        <text>deamido-NAD(+) + L-glutamine + ATP + H2O = L-glutamate + AMP + diphosphate + NAD(+) + H(+)</text>
        <dbReference type="Rhea" id="RHEA:24384"/>
        <dbReference type="ChEBI" id="CHEBI:15377"/>
        <dbReference type="ChEBI" id="CHEBI:15378"/>
        <dbReference type="ChEBI" id="CHEBI:29985"/>
        <dbReference type="ChEBI" id="CHEBI:30616"/>
        <dbReference type="ChEBI" id="CHEBI:33019"/>
        <dbReference type="ChEBI" id="CHEBI:57540"/>
        <dbReference type="ChEBI" id="CHEBI:58359"/>
        <dbReference type="ChEBI" id="CHEBI:58437"/>
        <dbReference type="ChEBI" id="CHEBI:456215"/>
        <dbReference type="EC" id="6.3.5.1"/>
    </reaction>
</comment>
<dbReference type="InterPro" id="IPR003010">
    <property type="entry name" value="C-N_Hydrolase"/>
</dbReference>
<evidence type="ECO:0000256" key="11">
    <source>
        <dbReference type="PIRNR" id="PIRNR006630"/>
    </source>
</evidence>
<keyword evidence="14" id="KW-1185">Reference proteome</keyword>
<dbReference type="InterPro" id="IPR003694">
    <property type="entry name" value="NAD_synthase"/>
</dbReference>
<dbReference type="EC" id="6.3.5.1" evidence="3 11"/>
<dbReference type="OrthoDB" id="2020662at2759"/>
<dbReference type="GO" id="GO:0005737">
    <property type="term" value="C:cytoplasm"/>
    <property type="evidence" value="ECO:0007669"/>
    <property type="project" value="InterPro"/>
</dbReference>
<evidence type="ECO:0000256" key="8">
    <source>
        <dbReference type="ARBA" id="ARBA00023027"/>
    </source>
</evidence>
<comment type="pathway">
    <text evidence="1 11">Cofactor biosynthesis; NAD(+) biosynthesis; NAD(+) from deamido-NAD(+) (L-Gln route): step 1/1.</text>
</comment>
<organism evidence="13 14">
    <name type="scientific">Ignelater luminosus</name>
    <name type="common">Cucubano</name>
    <name type="synonym">Pyrophorus luminosus</name>
    <dbReference type="NCBI Taxonomy" id="2038154"/>
    <lineage>
        <taxon>Eukaryota</taxon>
        <taxon>Metazoa</taxon>
        <taxon>Ecdysozoa</taxon>
        <taxon>Arthropoda</taxon>
        <taxon>Hexapoda</taxon>
        <taxon>Insecta</taxon>
        <taxon>Pterygota</taxon>
        <taxon>Neoptera</taxon>
        <taxon>Endopterygota</taxon>
        <taxon>Coleoptera</taxon>
        <taxon>Polyphaga</taxon>
        <taxon>Elateriformia</taxon>
        <taxon>Elateroidea</taxon>
        <taxon>Elateridae</taxon>
        <taxon>Agrypninae</taxon>
        <taxon>Pyrophorini</taxon>
        <taxon>Ignelater</taxon>
    </lineage>
</organism>
<keyword evidence="5 11" id="KW-0436">Ligase</keyword>
<evidence type="ECO:0000256" key="3">
    <source>
        <dbReference type="ARBA" id="ARBA00012743"/>
    </source>
</evidence>
<dbReference type="InterPro" id="IPR014729">
    <property type="entry name" value="Rossmann-like_a/b/a_fold"/>
</dbReference>
<evidence type="ECO:0000256" key="9">
    <source>
        <dbReference type="ARBA" id="ARBA00030681"/>
    </source>
</evidence>
<evidence type="ECO:0000256" key="7">
    <source>
        <dbReference type="ARBA" id="ARBA00022840"/>
    </source>
</evidence>
<reference evidence="13" key="1">
    <citation type="submission" date="2019-08" db="EMBL/GenBank/DDBJ databases">
        <title>The genome of the North American firefly Photinus pyralis.</title>
        <authorList>
            <consortium name="Photinus pyralis genome working group"/>
            <person name="Fallon T.R."/>
            <person name="Sander Lower S.E."/>
            <person name="Weng J.-K."/>
        </authorList>
    </citation>
    <scope>NUCLEOTIDE SEQUENCE</scope>
    <source>
        <strain evidence="13">TRF0915ILg1</strain>
        <tissue evidence="13">Whole body</tissue>
    </source>
</reference>
<dbReference type="Proteomes" id="UP000801492">
    <property type="component" value="Unassembled WGS sequence"/>
</dbReference>
<dbReference type="PANTHER" id="PTHR23090">
    <property type="entry name" value="NH 3 /GLUTAMINE-DEPENDENT NAD + SYNTHETASE"/>
    <property type="match status" value="1"/>
</dbReference>
<comment type="similarity">
    <text evidence="2 11">In the C-terminal section; belongs to the NAD synthetase family.</text>
</comment>
<dbReference type="GO" id="GO:0003952">
    <property type="term" value="F:NAD+ synthase (glutamine-hydrolyzing) activity"/>
    <property type="evidence" value="ECO:0007669"/>
    <property type="project" value="UniProtKB-UniRule"/>
</dbReference>
<comment type="caution">
    <text evidence="13">The sequence shown here is derived from an EMBL/GenBank/DDBJ whole genome shotgun (WGS) entry which is preliminary data.</text>
</comment>
<evidence type="ECO:0000313" key="14">
    <source>
        <dbReference type="Proteomes" id="UP000801492"/>
    </source>
</evidence>